<evidence type="ECO:0000259" key="5">
    <source>
        <dbReference type="PROSITE" id="PS50931"/>
    </source>
</evidence>
<dbReference type="InterPro" id="IPR036388">
    <property type="entry name" value="WH-like_DNA-bd_sf"/>
</dbReference>
<dbReference type="InterPro" id="IPR036390">
    <property type="entry name" value="WH_DNA-bd_sf"/>
</dbReference>
<feature type="domain" description="HTH lysR-type" evidence="5">
    <location>
        <begin position="1"/>
        <end position="58"/>
    </location>
</feature>
<keyword evidence="7" id="KW-1185">Reference proteome</keyword>
<evidence type="ECO:0000256" key="2">
    <source>
        <dbReference type="ARBA" id="ARBA00023015"/>
    </source>
</evidence>
<dbReference type="CDD" id="cd05466">
    <property type="entry name" value="PBP2_LTTR_substrate"/>
    <property type="match status" value="1"/>
</dbReference>
<dbReference type="Pfam" id="PF00126">
    <property type="entry name" value="HTH_1"/>
    <property type="match status" value="1"/>
</dbReference>
<reference evidence="7" key="1">
    <citation type="journal article" date="2019" name="Int. J. Syst. Evol. Microbiol.">
        <title>The Global Catalogue of Microorganisms (GCM) 10K type strain sequencing project: providing services to taxonomists for standard genome sequencing and annotation.</title>
        <authorList>
            <consortium name="The Broad Institute Genomics Platform"/>
            <consortium name="The Broad Institute Genome Sequencing Center for Infectious Disease"/>
            <person name="Wu L."/>
            <person name="Ma J."/>
        </authorList>
    </citation>
    <scope>NUCLEOTIDE SEQUENCE [LARGE SCALE GENOMIC DNA]</scope>
    <source>
        <strain evidence="7">CGMCC 1.18578</strain>
    </source>
</reference>
<evidence type="ECO:0000313" key="6">
    <source>
        <dbReference type="EMBL" id="MFC5530449.1"/>
    </source>
</evidence>
<keyword evidence="4" id="KW-0804">Transcription</keyword>
<organism evidence="6 7">
    <name type="scientific">Cohnella yongneupensis</name>
    <dbReference type="NCBI Taxonomy" id="425006"/>
    <lineage>
        <taxon>Bacteria</taxon>
        <taxon>Bacillati</taxon>
        <taxon>Bacillota</taxon>
        <taxon>Bacilli</taxon>
        <taxon>Bacillales</taxon>
        <taxon>Paenibacillaceae</taxon>
        <taxon>Cohnella</taxon>
    </lineage>
</organism>
<sequence length="297" mass="33343">MRIEQLQYIIEVARTGSFTLAAEKLHISQPNISYSISLFEKEIGAILFTRTRSGTKTTEVGKQIIDQAHEVMALITDMRETAQRHTTLIQEKLMIGAISGICTSFLPKALSSFSNKYPNVELDVIEDHSGEIEEGVLQGTLDLGLVGIPGEYDFKHLNAHKFLECKILACVGTSSPFASKKSVSLYDIVKYPIIGTSEYMRKEFMKYGEPKEMFNSSRSEAAKRVTSEGLATSFYLDISLRIDPYVSSGQMIPIPIEEEPSINLYWLHPKKVQSAASSAFIKELLLQASHFQRWKSF</sequence>
<comment type="caution">
    <text evidence="6">The sequence shown here is derived from an EMBL/GenBank/DDBJ whole genome shotgun (WGS) entry which is preliminary data.</text>
</comment>
<proteinExistence type="inferred from homology"/>
<dbReference type="RefSeq" id="WP_378112388.1">
    <property type="nucleotide sequence ID" value="NZ_JBHSNC010000042.1"/>
</dbReference>
<accession>A0ABW0R1Z7</accession>
<dbReference type="EMBL" id="JBHSNC010000042">
    <property type="protein sequence ID" value="MFC5530449.1"/>
    <property type="molecule type" value="Genomic_DNA"/>
</dbReference>
<dbReference type="PRINTS" id="PR00039">
    <property type="entry name" value="HTHLYSR"/>
</dbReference>
<dbReference type="Pfam" id="PF03466">
    <property type="entry name" value="LysR_substrate"/>
    <property type="match status" value="1"/>
</dbReference>
<comment type="similarity">
    <text evidence="1">Belongs to the LysR transcriptional regulatory family.</text>
</comment>
<evidence type="ECO:0000313" key="7">
    <source>
        <dbReference type="Proteomes" id="UP001596108"/>
    </source>
</evidence>
<keyword evidence="2" id="KW-0805">Transcription regulation</keyword>
<dbReference type="InterPro" id="IPR005119">
    <property type="entry name" value="LysR_subst-bd"/>
</dbReference>
<protein>
    <submittedName>
        <fullName evidence="6">LysR family transcriptional regulator</fullName>
    </submittedName>
</protein>
<dbReference type="Gene3D" id="1.10.10.10">
    <property type="entry name" value="Winged helix-like DNA-binding domain superfamily/Winged helix DNA-binding domain"/>
    <property type="match status" value="1"/>
</dbReference>
<evidence type="ECO:0000256" key="3">
    <source>
        <dbReference type="ARBA" id="ARBA00023125"/>
    </source>
</evidence>
<gene>
    <name evidence="6" type="ORF">ACFPQ4_13515</name>
</gene>
<keyword evidence="3" id="KW-0238">DNA-binding</keyword>
<evidence type="ECO:0000256" key="1">
    <source>
        <dbReference type="ARBA" id="ARBA00009437"/>
    </source>
</evidence>
<evidence type="ECO:0000256" key="4">
    <source>
        <dbReference type="ARBA" id="ARBA00023163"/>
    </source>
</evidence>
<dbReference type="InterPro" id="IPR050950">
    <property type="entry name" value="HTH-type_LysR_regulators"/>
</dbReference>
<dbReference type="PANTHER" id="PTHR30419:SF28">
    <property type="entry name" value="HTH-TYPE TRANSCRIPTIONAL REGULATOR BSDA"/>
    <property type="match status" value="1"/>
</dbReference>
<name>A0ABW0R1Z7_9BACL</name>
<dbReference type="SUPFAM" id="SSF53850">
    <property type="entry name" value="Periplasmic binding protein-like II"/>
    <property type="match status" value="1"/>
</dbReference>
<dbReference type="InterPro" id="IPR000847">
    <property type="entry name" value="LysR_HTH_N"/>
</dbReference>
<dbReference type="Gene3D" id="3.40.190.290">
    <property type="match status" value="1"/>
</dbReference>
<dbReference type="Proteomes" id="UP001596108">
    <property type="component" value="Unassembled WGS sequence"/>
</dbReference>
<dbReference type="PROSITE" id="PS50931">
    <property type="entry name" value="HTH_LYSR"/>
    <property type="match status" value="1"/>
</dbReference>
<dbReference type="SUPFAM" id="SSF46785">
    <property type="entry name" value="Winged helix' DNA-binding domain"/>
    <property type="match status" value="1"/>
</dbReference>
<dbReference type="PANTHER" id="PTHR30419">
    <property type="entry name" value="HTH-TYPE TRANSCRIPTIONAL REGULATOR YBHD"/>
    <property type="match status" value="1"/>
</dbReference>